<gene>
    <name evidence="1" type="ORF">MN202_00615</name>
</gene>
<name>A0ABU8C1B8_9GAMM</name>
<proteinExistence type="predicted"/>
<evidence type="ECO:0000313" key="2">
    <source>
        <dbReference type="Proteomes" id="UP001375382"/>
    </source>
</evidence>
<dbReference type="Proteomes" id="UP001375382">
    <property type="component" value="Unassembled WGS sequence"/>
</dbReference>
<protein>
    <submittedName>
        <fullName evidence="1">Uncharacterized protein</fullName>
    </submittedName>
</protein>
<evidence type="ECO:0000313" key="1">
    <source>
        <dbReference type="EMBL" id="MEH8015721.1"/>
    </source>
</evidence>
<dbReference type="EMBL" id="JALAAR010000001">
    <property type="protein sequence ID" value="MEH8015721.1"/>
    <property type="molecule type" value="Genomic_DNA"/>
</dbReference>
<accession>A0ABU8C1B8</accession>
<dbReference type="RefSeq" id="WP_335734142.1">
    <property type="nucleotide sequence ID" value="NZ_JALAAR010000001.1"/>
</dbReference>
<reference evidence="1 2" key="1">
    <citation type="journal article" date="2023" name="Ecotoxicol. Environ. Saf.">
        <title>Mercury remediation potential of mercury-resistant strain Rheinheimera metallidurans sp. nov. isolated from a municipal waste dumping site.</title>
        <authorList>
            <person name="Yadav V."/>
            <person name="Manjhi A."/>
            <person name="Vadakedath N."/>
        </authorList>
    </citation>
    <scope>NUCLEOTIDE SEQUENCE [LARGE SCALE GENOMIC DNA]</scope>
    <source>
        <strain evidence="1 2">E-49</strain>
    </source>
</reference>
<organism evidence="1 2">
    <name type="scientific">Rheinheimera muenzenbergensis</name>
    <dbReference type="NCBI Taxonomy" id="1193628"/>
    <lineage>
        <taxon>Bacteria</taxon>
        <taxon>Pseudomonadati</taxon>
        <taxon>Pseudomonadota</taxon>
        <taxon>Gammaproteobacteria</taxon>
        <taxon>Chromatiales</taxon>
        <taxon>Chromatiaceae</taxon>
        <taxon>Rheinheimera</taxon>
    </lineage>
</organism>
<keyword evidence="2" id="KW-1185">Reference proteome</keyword>
<comment type="caution">
    <text evidence="1">The sequence shown here is derived from an EMBL/GenBank/DDBJ whole genome shotgun (WGS) entry which is preliminary data.</text>
</comment>
<sequence length="116" mass="13127">MTLPPIRQRSVSKSTAATDKHILQLHRAMADKLLAEPWRIADVRQTLERRYQAGQIRHSGYIHWHSILDCIDQPELFLAALLDTGERMSKLRRRTVLVGMLTEAERSAALQAAATG</sequence>